<dbReference type="Pfam" id="PF17770">
    <property type="entry name" value="RNase_J_C"/>
    <property type="match status" value="1"/>
</dbReference>
<name>A0AAW3RIH3_LACPN</name>
<dbReference type="EMBL" id="LUXO01000027">
    <property type="protein sequence ID" value="KZV03211.1"/>
    <property type="molecule type" value="Genomic_DNA"/>
</dbReference>
<organism evidence="3 4">
    <name type="scientific">Lactiplantibacillus plantarum</name>
    <name type="common">Lactobacillus plantarum</name>
    <dbReference type="NCBI Taxonomy" id="1590"/>
    <lineage>
        <taxon>Bacteria</taxon>
        <taxon>Bacillati</taxon>
        <taxon>Bacillota</taxon>
        <taxon>Bacilli</taxon>
        <taxon>Lactobacillales</taxon>
        <taxon>Lactobacillaceae</taxon>
        <taxon>Lactiplantibacillus</taxon>
    </lineage>
</organism>
<feature type="region of interest" description="Disordered" evidence="1">
    <location>
        <begin position="91"/>
        <end position="110"/>
    </location>
</feature>
<dbReference type="Gene3D" id="3.10.20.580">
    <property type="match status" value="1"/>
</dbReference>
<evidence type="ECO:0000256" key="1">
    <source>
        <dbReference type="SAM" id="MobiDB-lite"/>
    </source>
</evidence>
<gene>
    <name evidence="3" type="ORF">NAB2_1713</name>
</gene>
<evidence type="ECO:0000313" key="3">
    <source>
        <dbReference type="EMBL" id="KZV03211.1"/>
    </source>
</evidence>
<sequence>MAVVTIDRKKKKIIATPKITSRGFVYVKTSKDLMQESAELVKTTVQENLDNKEFDWGHLKQAVREKLNHYLWDQTKRHPVILPVIMEVNQHHRRTKKAKPAKPVETESKA</sequence>
<comment type="caution">
    <text evidence="3">The sequence shown here is derived from an EMBL/GenBank/DDBJ whole genome shotgun (WGS) entry which is preliminary data.</text>
</comment>
<dbReference type="InterPro" id="IPR041636">
    <property type="entry name" value="RNase_J_C"/>
</dbReference>
<protein>
    <submittedName>
        <fullName evidence="3">Ribonuclease J2</fullName>
    </submittedName>
</protein>
<reference evidence="3 4" key="1">
    <citation type="submission" date="2016-03" db="EMBL/GenBank/DDBJ databases">
        <title>Comparative genomics of 54 Lactobacillus plantarum strains reveals genomic uncoupling from niche constraints.</title>
        <authorList>
            <person name="Martino M.E."/>
        </authorList>
    </citation>
    <scope>NUCLEOTIDE SEQUENCE [LARGE SCALE GENOMIC DNA]</scope>
    <source>
        <strain evidence="3 4">NAB2</strain>
    </source>
</reference>
<evidence type="ECO:0000313" key="4">
    <source>
        <dbReference type="Proteomes" id="UP000076872"/>
    </source>
</evidence>
<accession>A0AAW3RIH3</accession>
<proteinExistence type="predicted"/>
<dbReference type="Proteomes" id="UP000076872">
    <property type="component" value="Unassembled WGS sequence"/>
</dbReference>
<feature type="domain" description="Ribonuclease J C-terminal" evidence="2">
    <location>
        <begin position="2"/>
        <end position="88"/>
    </location>
</feature>
<dbReference type="AlphaFoldDB" id="A0AAW3RIH3"/>
<evidence type="ECO:0000259" key="2">
    <source>
        <dbReference type="Pfam" id="PF17770"/>
    </source>
</evidence>
<feature type="compositionally biased region" description="Basic residues" evidence="1">
    <location>
        <begin position="91"/>
        <end position="100"/>
    </location>
</feature>